<dbReference type="GO" id="GO:0005549">
    <property type="term" value="F:odorant binding"/>
    <property type="evidence" value="ECO:0007669"/>
    <property type="project" value="InterPro"/>
</dbReference>
<evidence type="ECO:0000256" key="7">
    <source>
        <dbReference type="ARBA" id="ARBA00023136"/>
    </source>
</evidence>
<evidence type="ECO:0000313" key="11">
    <source>
        <dbReference type="EnsemblMetazoa" id="LLOJ010732-PA"/>
    </source>
</evidence>
<feature type="transmembrane region" description="Helical" evidence="10">
    <location>
        <begin position="353"/>
        <end position="373"/>
    </location>
</feature>
<evidence type="ECO:0000256" key="6">
    <source>
        <dbReference type="ARBA" id="ARBA00022989"/>
    </source>
</evidence>
<evidence type="ECO:0000256" key="10">
    <source>
        <dbReference type="RuleBase" id="RU351113"/>
    </source>
</evidence>
<proteinExistence type="inferred from homology"/>
<name>A0A240SXT7_LUTLO</name>
<dbReference type="GO" id="GO:0005886">
    <property type="term" value="C:plasma membrane"/>
    <property type="evidence" value="ECO:0007669"/>
    <property type="project" value="UniProtKB-SubCell"/>
</dbReference>
<accession>A0A240SXT7</accession>
<evidence type="ECO:0000256" key="8">
    <source>
        <dbReference type="ARBA" id="ARBA00023170"/>
    </source>
</evidence>
<keyword evidence="7 10" id="KW-0472">Membrane</keyword>
<evidence type="ECO:0000256" key="1">
    <source>
        <dbReference type="ARBA" id="ARBA00004651"/>
    </source>
</evidence>
<keyword evidence="3 10" id="KW-0716">Sensory transduction</keyword>
<keyword evidence="12" id="KW-1185">Reference proteome</keyword>
<dbReference type="AlphaFoldDB" id="A0A240SXT7"/>
<feature type="transmembrane region" description="Helical" evidence="10">
    <location>
        <begin position="256"/>
        <end position="274"/>
    </location>
</feature>
<dbReference type="InterPro" id="IPR004117">
    <property type="entry name" value="7tm6_olfct_rcpt"/>
</dbReference>
<comment type="subcellular location">
    <subcellularLocation>
        <location evidence="1 10">Cell membrane</location>
        <topology evidence="1 10">Multi-pass membrane protein</topology>
    </subcellularLocation>
</comment>
<dbReference type="EnsemblMetazoa" id="LLOJ010732-RA">
    <property type="protein sequence ID" value="LLOJ010732-PA"/>
    <property type="gene ID" value="LLOJ010732"/>
</dbReference>
<dbReference type="GO" id="GO:0007165">
    <property type="term" value="P:signal transduction"/>
    <property type="evidence" value="ECO:0007669"/>
    <property type="project" value="UniProtKB-KW"/>
</dbReference>
<keyword evidence="9 10" id="KW-0807">Transducer</keyword>
<dbReference type="Pfam" id="PF02949">
    <property type="entry name" value="7tm_6"/>
    <property type="match status" value="1"/>
</dbReference>
<evidence type="ECO:0000256" key="4">
    <source>
        <dbReference type="ARBA" id="ARBA00022692"/>
    </source>
</evidence>
<dbReference type="PANTHER" id="PTHR21137:SF35">
    <property type="entry name" value="ODORANT RECEPTOR 19A-RELATED"/>
    <property type="match status" value="1"/>
</dbReference>
<dbReference type="EMBL" id="AJWK01031766">
    <property type="status" value="NOT_ANNOTATED_CDS"/>
    <property type="molecule type" value="Genomic_DNA"/>
</dbReference>
<comment type="similarity">
    <text evidence="10">Belongs to the insect chemoreceptor superfamily. Heteromeric odorant receptor channel (TC 1.A.69) family.</text>
</comment>
<sequence length="375" mass="43537">MSLQMEEFIKAKPRIDFLMSHLTLNAIPGSRKNCFVIYLLALLNGFFISFVLLHLMNVNFQINFNTLITFLTISVISGYGFRICVGFLKKDMIKTLLQNIKELFEVQEDDEELSEVLKKHLMGSMRIFAFCNRWGTNMYIFAGVMCGFYFRYNEDYGFMYELPFIVSDNMLWKEFLYILQGFFYITVATTMIFLDIGIVYLGLQVIAEFNILSDYMKLLNEKFKSEPKFLSKIIIRHFSVFQNVNLLSDIISETSFLQLVFSFISLLFGFTFIIEYATGLGNYIIVLCGGGLAVPICILGEFIRARADQLPDTFYQTNWYEISLKDQKTFLIILGMAQREYGLKAAGMYDINIYTFFRITQIAFSYCAVLYSLSK</sequence>
<evidence type="ECO:0000256" key="5">
    <source>
        <dbReference type="ARBA" id="ARBA00022725"/>
    </source>
</evidence>
<feature type="transmembrane region" description="Helical" evidence="10">
    <location>
        <begin position="280"/>
        <end position="300"/>
    </location>
</feature>
<evidence type="ECO:0000256" key="2">
    <source>
        <dbReference type="ARBA" id="ARBA00022475"/>
    </source>
</evidence>
<feature type="transmembrane region" description="Helical" evidence="10">
    <location>
        <begin position="35"/>
        <end position="55"/>
    </location>
</feature>
<reference evidence="11" key="1">
    <citation type="submission" date="2020-05" db="UniProtKB">
        <authorList>
            <consortium name="EnsemblMetazoa"/>
        </authorList>
    </citation>
    <scope>IDENTIFICATION</scope>
    <source>
        <strain evidence="11">Jacobina</strain>
    </source>
</reference>
<keyword evidence="8 10" id="KW-0675">Receptor</keyword>
<keyword evidence="5 10" id="KW-0552">Olfaction</keyword>
<organism evidence="11 12">
    <name type="scientific">Lutzomyia longipalpis</name>
    <name type="common">Sand fly</name>
    <dbReference type="NCBI Taxonomy" id="7200"/>
    <lineage>
        <taxon>Eukaryota</taxon>
        <taxon>Metazoa</taxon>
        <taxon>Ecdysozoa</taxon>
        <taxon>Arthropoda</taxon>
        <taxon>Hexapoda</taxon>
        <taxon>Insecta</taxon>
        <taxon>Pterygota</taxon>
        <taxon>Neoptera</taxon>
        <taxon>Endopterygota</taxon>
        <taxon>Diptera</taxon>
        <taxon>Nematocera</taxon>
        <taxon>Psychodoidea</taxon>
        <taxon>Psychodidae</taxon>
        <taxon>Lutzomyia</taxon>
        <taxon>Lutzomyia</taxon>
    </lineage>
</organism>
<keyword evidence="6 10" id="KW-1133">Transmembrane helix</keyword>
<protein>
    <recommendedName>
        <fullName evidence="10">Odorant receptor</fullName>
    </recommendedName>
</protein>
<feature type="transmembrane region" description="Helical" evidence="10">
    <location>
        <begin position="127"/>
        <end position="150"/>
    </location>
</feature>
<feature type="transmembrane region" description="Helical" evidence="10">
    <location>
        <begin position="177"/>
        <end position="203"/>
    </location>
</feature>
<dbReference type="Proteomes" id="UP000092461">
    <property type="component" value="Unassembled WGS sequence"/>
</dbReference>
<dbReference type="VEuPathDB" id="VectorBase:LLONM1_009329"/>
<evidence type="ECO:0000313" key="12">
    <source>
        <dbReference type="Proteomes" id="UP000092461"/>
    </source>
</evidence>
<keyword evidence="2" id="KW-1003">Cell membrane</keyword>
<evidence type="ECO:0000256" key="9">
    <source>
        <dbReference type="ARBA" id="ARBA00023224"/>
    </source>
</evidence>
<keyword evidence="4 10" id="KW-0812">Transmembrane</keyword>
<dbReference type="VEuPathDB" id="VectorBase:LLOJ010732"/>
<evidence type="ECO:0000256" key="3">
    <source>
        <dbReference type="ARBA" id="ARBA00022606"/>
    </source>
</evidence>
<feature type="transmembrane region" description="Helical" evidence="10">
    <location>
        <begin position="67"/>
        <end position="88"/>
    </location>
</feature>
<dbReference type="GO" id="GO:0004984">
    <property type="term" value="F:olfactory receptor activity"/>
    <property type="evidence" value="ECO:0007669"/>
    <property type="project" value="InterPro"/>
</dbReference>
<dbReference type="PANTHER" id="PTHR21137">
    <property type="entry name" value="ODORANT RECEPTOR"/>
    <property type="match status" value="1"/>
</dbReference>